<dbReference type="Gene3D" id="3.30.300.20">
    <property type="match status" value="1"/>
</dbReference>
<dbReference type="RefSeq" id="WP_111296764.1">
    <property type="nucleotide sequence ID" value="NZ_QKZV01000008.1"/>
</dbReference>
<organism evidence="1 2">
    <name type="scientific">Hydrotalea sandarakina</name>
    <dbReference type="NCBI Taxonomy" id="1004304"/>
    <lineage>
        <taxon>Bacteria</taxon>
        <taxon>Pseudomonadati</taxon>
        <taxon>Bacteroidota</taxon>
        <taxon>Chitinophagia</taxon>
        <taxon>Chitinophagales</taxon>
        <taxon>Chitinophagaceae</taxon>
        <taxon>Hydrotalea</taxon>
    </lineage>
</organism>
<dbReference type="SUPFAM" id="SSF82784">
    <property type="entry name" value="OsmC-like"/>
    <property type="match status" value="1"/>
</dbReference>
<sequence length="137" mass="15220">MKTTTKWVSHLAFNSNDENNHTVRLDTNADDGSLNSGMSPKKMLLGALNTCSGMDVVSILQKMKVPFSQFEIEAEAEQTTTHPKVFTGIHLTYKANIPAQEEDKFKKAIELSLNTYCGIAAMLKKHCNITYSIILLP</sequence>
<dbReference type="InterPro" id="IPR003718">
    <property type="entry name" value="OsmC/Ohr_fam"/>
</dbReference>
<reference evidence="1 2" key="1">
    <citation type="submission" date="2018-06" db="EMBL/GenBank/DDBJ databases">
        <title>Genomic Encyclopedia of Archaeal and Bacterial Type Strains, Phase II (KMG-II): from individual species to whole genera.</title>
        <authorList>
            <person name="Goeker M."/>
        </authorList>
    </citation>
    <scope>NUCLEOTIDE SEQUENCE [LARGE SCALE GENOMIC DNA]</scope>
    <source>
        <strain evidence="1 2">DSM 23241</strain>
    </source>
</reference>
<name>A0A2W7RQU5_9BACT</name>
<dbReference type="Proteomes" id="UP000249720">
    <property type="component" value="Unassembled WGS sequence"/>
</dbReference>
<dbReference type="EMBL" id="QKZV01000008">
    <property type="protein sequence ID" value="PZX60910.1"/>
    <property type="molecule type" value="Genomic_DNA"/>
</dbReference>
<dbReference type="Pfam" id="PF02566">
    <property type="entry name" value="OsmC"/>
    <property type="match status" value="1"/>
</dbReference>
<dbReference type="OrthoDB" id="9804010at2"/>
<dbReference type="InterPro" id="IPR015946">
    <property type="entry name" value="KH_dom-like_a/b"/>
</dbReference>
<dbReference type="PANTHER" id="PTHR34352">
    <property type="entry name" value="PROTEIN YHFA"/>
    <property type="match status" value="1"/>
</dbReference>
<evidence type="ECO:0000313" key="1">
    <source>
        <dbReference type="EMBL" id="PZX60910.1"/>
    </source>
</evidence>
<dbReference type="AlphaFoldDB" id="A0A2W7RQU5"/>
<gene>
    <name evidence="1" type="ORF">LX80_02394</name>
</gene>
<comment type="caution">
    <text evidence="1">The sequence shown here is derived from an EMBL/GenBank/DDBJ whole genome shotgun (WGS) entry which is preliminary data.</text>
</comment>
<dbReference type="InterPro" id="IPR036102">
    <property type="entry name" value="OsmC/Ohrsf"/>
</dbReference>
<keyword evidence="2" id="KW-1185">Reference proteome</keyword>
<dbReference type="PANTHER" id="PTHR34352:SF1">
    <property type="entry name" value="PROTEIN YHFA"/>
    <property type="match status" value="1"/>
</dbReference>
<protein>
    <submittedName>
        <fullName evidence="1">Putative redox protein</fullName>
    </submittedName>
</protein>
<accession>A0A2W7RQU5</accession>
<evidence type="ECO:0000313" key="2">
    <source>
        <dbReference type="Proteomes" id="UP000249720"/>
    </source>
</evidence>
<proteinExistence type="predicted"/>